<evidence type="ECO:0000259" key="8">
    <source>
        <dbReference type="PROSITE" id="PS50888"/>
    </source>
</evidence>
<protein>
    <recommendedName>
        <fullName evidence="8">BHLH domain-containing protein</fullName>
    </recommendedName>
</protein>
<evidence type="ECO:0000256" key="7">
    <source>
        <dbReference type="SAM" id="MobiDB-lite"/>
    </source>
</evidence>
<dbReference type="OrthoDB" id="8964853at2759"/>
<keyword evidence="10" id="KW-1185">Reference proteome</keyword>
<dbReference type="Gene3D" id="4.10.280.10">
    <property type="entry name" value="Helix-loop-helix DNA-binding domain"/>
    <property type="match status" value="1"/>
</dbReference>
<evidence type="ECO:0000256" key="4">
    <source>
        <dbReference type="ARBA" id="ARBA00023159"/>
    </source>
</evidence>
<feature type="region of interest" description="Disordered" evidence="7">
    <location>
        <begin position="1"/>
        <end position="114"/>
    </location>
</feature>
<dbReference type="Pfam" id="PF00010">
    <property type="entry name" value="HLH"/>
    <property type="match status" value="1"/>
</dbReference>
<dbReference type="AlphaFoldDB" id="A0A3S4ZFI8"/>
<keyword evidence="4" id="KW-0010">Activator</keyword>
<dbReference type="PANTHER" id="PTHR10328">
    <property type="entry name" value="PROTEIN MAX MYC-ASSOCIATED FACTOR X"/>
    <property type="match status" value="1"/>
</dbReference>
<name>A0A3S4ZFI8_9PLAT</name>
<evidence type="ECO:0000313" key="10">
    <source>
        <dbReference type="Proteomes" id="UP000784294"/>
    </source>
</evidence>
<dbReference type="InterPro" id="IPR011598">
    <property type="entry name" value="bHLH_dom"/>
</dbReference>
<dbReference type="GO" id="GO:0045944">
    <property type="term" value="P:positive regulation of transcription by RNA polymerase II"/>
    <property type="evidence" value="ECO:0007669"/>
    <property type="project" value="TreeGrafter"/>
</dbReference>
<accession>A0A3S4ZFI8</accession>
<dbReference type="PANTHER" id="PTHR10328:SF3">
    <property type="entry name" value="PROTEIN MAX"/>
    <property type="match status" value="1"/>
</dbReference>
<dbReference type="PROSITE" id="PS50888">
    <property type="entry name" value="BHLH"/>
    <property type="match status" value="1"/>
</dbReference>
<keyword evidence="2" id="KW-0805">Transcription regulation</keyword>
<evidence type="ECO:0000256" key="3">
    <source>
        <dbReference type="ARBA" id="ARBA00023125"/>
    </source>
</evidence>
<evidence type="ECO:0000256" key="6">
    <source>
        <dbReference type="ARBA" id="ARBA00023242"/>
    </source>
</evidence>
<proteinExistence type="inferred from homology"/>
<keyword evidence="6" id="KW-0539">Nucleus</keyword>
<evidence type="ECO:0000256" key="2">
    <source>
        <dbReference type="ARBA" id="ARBA00023015"/>
    </source>
</evidence>
<comment type="caution">
    <text evidence="9">The sequence shown here is derived from an EMBL/GenBank/DDBJ whole genome shotgun (WGS) entry which is preliminary data.</text>
</comment>
<feature type="domain" description="BHLH" evidence="8">
    <location>
        <begin position="97"/>
        <end position="148"/>
    </location>
</feature>
<feature type="compositionally biased region" description="Acidic residues" evidence="7">
    <location>
        <begin position="1"/>
        <end position="36"/>
    </location>
</feature>
<reference evidence="9" key="1">
    <citation type="submission" date="2018-11" db="EMBL/GenBank/DDBJ databases">
        <authorList>
            <consortium name="Pathogen Informatics"/>
        </authorList>
    </citation>
    <scope>NUCLEOTIDE SEQUENCE</scope>
</reference>
<evidence type="ECO:0000256" key="1">
    <source>
        <dbReference type="ARBA" id="ARBA00007628"/>
    </source>
</evidence>
<gene>
    <name evidence="9" type="ORF">PXEA_LOCUS3632</name>
</gene>
<dbReference type="GO" id="GO:0003700">
    <property type="term" value="F:DNA-binding transcription factor activity"/>
    <property type="evidence" value="ECO:0007669"/>
    <property type="project" value="TreeGrafter"/>
</dbReference>
<keyword evidence="3" id="KW-0238">DNA-binding</keyword>
<dbReference type="SUPFAM" id="SSF47459">
    <property type="entry name" value="HLH, helix-loop-helix DNA-binding domain"/>
    <property type="match status" value="1"/>
</dbReference>
<evidence type="ECO:0000313" key="9">
    <source>
        <dbReference type="EMBL" id="VEL10192.1"/>
    </source>
</evidence>
<dbReference type="Proteomes" id="UP000784294">
    <property type="component" value="Unassembled WGS sequence"/>
</dbReference>
<dbReference type="GO" id="GO:0046983">
    <property type="term" value="F:protein dimerization activity"/>
    <property type="evidence" value="ECO:0007669"/>
    <property type="project" value="InterPro"/>
</dbReference>
<evidence type="ECO:0000256" key="5">
    <source>
        <dbReference type="ARBA" id="ARBA00023163"/>
    </source>
</evidence>
<dbReference type="EMBL" id="CAAALY010008300">
    <property type="protein sequence ID" value="VEL10192.1"/>
    <property type="molecule type" value="Genomic_DNA"/>
</dbReference>
<feature type="compositionally biased region" description="Basic and acidic residues" evidence="7">
    <location>
        <begin position="92"/>
        <end position="106"/>
    </location>
</feature>
<dbReference type="GO" id="GO:0003677">
    <property type="term" value="F:DNA binding"/>
    <property type="evidence" value="ECO:0007669"/>
    <property type="project" value="UniProtKB-KW"/>
</dbReference>
<dbReference type="InterPro" id="IPR036638">
    <property type="entry name" value="HLH_DNA-bd_sf"/>
</dbReference>
<sequence length="292" mass="31888">MGNFADGDDDEFFDDEDDGGDDLSDFDDEDEFEDDYPTSSGRSHGGHGHHSHYSSISMAGDCNVSGNGYSGQGSSSDLSRHRSISESSQHGLEQEDNRRDHHNQLERKRRASIKGSYNELRDAIPDLRGSKASRVTILQHAVELIESITKENQDYTECVETLAPSPFIYYSKSPHIFQCQELERALQRSEQEESLAEQQAALLAVSSHPTATLAGNGSSFITGSSASGSIVSTAASGLCSFRVLHQQPQSSIPHSQGQIILHHAHQPQLHQLSHSAPGHHSLGSQVRKAMLV</sequence>
<dbReference type="GO" id="GO:0090575">
    <property type="term" value="C:RNA polymerase II transcription regulator complex"/>
    <property type="evidence" value="ECO:0007669"/>
    <property type="project" value="TreeGrafter"/>
</dbReference>
<keyword evidence="5" id="KW-0804">Transcription</keyword>
<organism evidence="9 10">
    <name type="scientific">Protopolystoma xenopodis</name>
    <dbReference type="NCBI Taxonomy" id="117903"/>
    <lineage>
        <taxon>Eukaryota</taxon>
        <taxon>Metazoa</taxon>
        <taxon>Spiralia</taxon>
        <taxon>Lophotrochozoa</taxon>
        <taxon>Platyhelminthes</taxon>
        <taxon>Monogenea</taxon>
        <taxon>Polyopisthocotylea</taxon>
        <taxon>Polystomatidea</taxon>
        <taxon>Polystomatidae</taxon>
        <taxon>Protopolystoma</taxon>
    </lineage>
</organism>
<comment type="similarity">
    <text evidence="1">Belongs to the MAX family.</text>
</comment>
<dbReference type="SMART" id="SM00353">
    <property type="entry name" value="HLH"/>
    <property type="match status" value="1"/>
</dbReference>